<comment type="similarity">
    <text evidence="2 11">Belongs to the cation transport ATPase (P-type) (TC 3.A.3) family. Type IB subfamily.</text>
</comment>
<dbReference type="GO" id="GO:0005524">
    <property type="term" value="F:ATP binding"/>
    <property type="evidence" value="ECO:0007669"/>
    <property type="project" value="UniProtKB-UniRule"/>
</dbReference>
<evidence type="ECO:0000259" key="13">
    <source>
        <dbReference type="PROSITE" id="PS50846"/>
    </source>
</evidence>
<keyword evidence="3 11" id="KW-1003">Cell membrane</keyword>
<feature type="transmembrane region" description="Helical" evidence="11">
    <location>
        <begin position="421"/>
        <end position="440"/>
    </location>
</feature>
<keyword evidence="5 11" id="KW-0479">Metal-binding</keyword>
<dbReference type="CDD" id="cd00371">
    <property type="entry name" value="HMA"/>
    <property type="match status" value="1"/>
</dbReference>
<evidence type="ECO:0000256" key="8">
    <source>
        <dbReference type="ARBA" id="ARBA00022967"/>
    </source>
</evidence>
<dbReference type="GO" id="GO:0016887">
    <property type="term" value="F:ATP hydrolysis activity"/>
    <property type="evidence" value="ECO:0007669"/>
    <property type="project" value="InterPro"/>
</dbReference>
<dbReference type="Pfam" id="PF00403">
    <property type="entry name" value="HMA"/>
    <property type="match status" value="1"/>
</dbReference>
<dbReference type="GO" id="GO:0043682">
    <property type="term" value="F:P-type divalent copper transporter activity"/>
    <property type="evidence" value="ECO:0007669"/>
    <property type="project" value="TreeGrafter"/>
</dbReference>
<dbReference type="InterPro" id="IPR036163">
    <property type="entry name" value="HMA_dom_sf"/>
</dbReference>
<dbReference type="NCBIfam" id="TIGR01511">
    <property type="entry name" value="ATPase-IB1_Cu"/>
    <property type="match status" value="1"/>
</dbReference>
<dbReference type="PROSITE" id="PS00154">
    <property type="entry name" value="ATPASE_E1_E2"/>
    <property type="match status" value="1"/>
</dbReference>
<dbReference type="OrthoDB" id="8552908at2"/>
<dbReference type="Proteomes" id="UP000037660">
    <property type="component" value="Unassembled WGS sequence"/>
</dbReference>
<dbReference type="CDD" id="cd02094">
    <property type="entry name" value="P-type_ATPase_Cu-like"/>
    <property type="match status" value="1"/>
</dbReference>
<dbReference type="Gene3D" id="3.30.70.100">
    <property type="match status" value="1"/>
</dbReference>
<dbReference type="NCBIfam" id="TIGR01494">
    <property type="entry name" value="ATPase_P-type"/>
    <property type="match status" value="1"/>
</dbReference>
<accession>A0A0K8NUU1</accession>
<dbReference type="STRING" id="1547922.ISF6_3922"/>
<dbReference type="SUPFAM" id="SSF81665">
    <property type="entry name" value="Calcium ATPase, transmembrane domain M"/>
    <property type="match status" value="1"/>
</dbReference>
<dbReference type="Gene3D" id="2.70.150.10">
    <property type="entry name" value="Calcium-transporting ATPase, cytoplasmic transduction domain A"/>
    <property type="match status" value="1"/>
</dbReference>
<dbReference type="SUPFAM" id="SSF55008">
    <property type="entry name" value="HMA, heavy metal-associated domain"/>
    <property type="match status" value="1"/>
</dbReference>
<feature type="region of interest" description="Disordered" evidence="12">
    <location>
        <begin position="78"/>
        <end position="146"/>
    </location>
</feature>
<name>A0A0K8NUU1_PISS1</name>
<evidence type="ECO:0000256" key="1">
    <source>
        <dbReference type="ARBA" id="ARBA00004651"/>
    </source>
</evidence>
<dbReference type="InterPro" id="IPR023214">
    <property type="entry name" value="HAD_sf"/>
</dbReference>
<dbReference type="EC" id="3.6.3.3" evidence="14"/>
<dbReference type="Pfam" id="PF00702">
    <property type="entry name" value="Hydrolase"/>
    <property type="match status" value="1"/>
</dbReference>
<dbReference type="PROSITE" id="PS50846">
    <property type="entry name" value="HMA_2"/>
    <property type="match status" value="1"/>
</dbReference>
<proteinExistence type="inferred from homology"/>
<dbReference type="InterPro" id="IPR018303">
    <property type="entry name" value="ATPase_P-typ_P_site"/>
</dbReference>
<comment type="caution">
    <text evidence="14">The sequence shown here is derived from an EMBL/GenBank/DDBJ whole genome shotgun (WGS) entry which is preliminary data.</text>
</comment>
<reference evidence="14 15" key="2">
    <citation type="journal article" date="2016" name="Science">
        <title>A bacterium that degrades and assimilates poly(ethylene terephthalate).</title>
        <authorList>
            <person name="Yoshida S."/>
            <person name="Hiraga K."/>
            <person name="Takehana T."/>
            <person name="Taniguchi I."/>
            <person name="Yamaji H."/>
            <person name="Maeda Y."/>
            <person name="Toyohara K."/>
            <person name="Miyamoto K."/>
            <person name="Kimura Y."/>
            <person name="Oda K."/>
        </authorList>
    </citation>
    <scope>NUCLEOTIDE SEQUENCE [LARGE SCALE GENOMIC DNA]</scope>
    <source>
        <strain evidence="15">NBRC 110686 / TISTR 2288 / 201-F6</strain>
    </source>
</reference>
<feature type="domain" description="HMA" evidence="13">
    <location>
        <begin position="1"/>
        <end position="68"/>
    </location>
</feature>
<dbReference type="InterPro" id="IPR001757">
    <property type="entry name" value="P_typ_ATPase"/>
</dbReference>
<keyword evidence="14" id="KW-0378">Hydrolase</keyword>
<evidence type="ECO:0000256" key="2">
    <source>
        <dbReference type="ARBA" id="ARBA00006024"/>
    </source>
</evidence>
<dbReference type="RefSeq" id="WP_054018279.1">
    <property type="nucleotide sequence ID" value="NZ_BBYR01000006.1"/>
</dbReference>
<dbReference type="EC" id="3.6.3.5" evidence="14"/>
<evidence type="ECO:0000313" key="14">
    <source>
        <dbReference type="EMBL" id="GAP34143.1"/>
    </source>
</evidence>
<evidence type="ECO:0000313" key="15">
    <source>
        <dbReference type="Proteomes" id="UP000037660"/>
    </source>
</evidence>
<dbReference type="PRINTS" id="PR00119">
    <property type="entry name" value="CATATPASE"/>
</dbReference>
<evidence type="ECO:0000256" key="3">
    <source>
        <dbReference type="ARBA" id="ARBA00022475"/>
    </source>
</evidence>
<evidence type="ECO:0000256" key="6">
    <source>
        <dbReference type="ARBA" id="ARBA00022741"/>
    </source>
</evidence>
<dbReference type="SFLD" id="SFLDS00003">
    <property type="entry name" value="Haloacid_Dehalogenase"/>
    <property type="match status" value="1"/>
</dbReference>
<feature type="transmembrane region" description="Helical" evidence="11">
    <location>
        <begin position="208"/>
        <end position="228"/>
    </location>
</feature>
<gene>
    <name evidence="14" type="ORF">ISF6_3922</name>
</gene>
<feature type="transmembrane region" description="Helical" evidence="11">
    <location>
        <begin position="786"/>
        <end position="805"/>
    </location>
</feature>
<dbReference type="GO" id="GO:0055070">
    <property type="term" value="P:copper ion homeostasis"/>
    <property type="evidence" value="ECO:0007669"/>
    <property type="project" value="TreeGrafter"/>
</dbReference>
<keyword evidence="10 11" id="KW-0472">Membrane</keyword>
<dbReference type="InterPro" id="IPR027256">
    <property type="entry name" value="P-typ_ATPase_IB"/>
</dbReference>
<feature type="transmembrane region" description="Helical" evidence="11">
    <location>
        <begin position="446"/>
        <end position="467"/>
    </location>
</feature>
<evidence type="ECO:0000256" key="9">
    <source>
        <dbReference type="ARBA" id="ARBA00022989"/>
    </source>
</evidence>
<comment type="subcellular location">
    <subcellularLocation>
        <location evidence="1">Cell membrane</location>
        <topology evidence="1">Multi-pass membrane protein</topology>
    </subcellularLocation>
</comment>
<dbReference type="GO" id="GO:0060003">
    <property type="term" value="P:copper ion export"/>
    <property type="evidence" value="ECO:0007669"/>
    <property type="project" value="UniProtKB-ARBA"/>
</dbReference>
<dbReference type="GO" id="GO:0005886">
    <property type="term" value="C:plasma membrane"/>
    <property type="evidence" value="ECO:0007669"/>
    <property type="project" value="UniProtKB-SubCell"/>
</dbReference>
<protein>
    <submittedName>
        <fullName evidence="14">Lead, cadmium, zinc and mercury transporting ATPase</fullName>
        <ecNumber evidence="14">3.6.3.3</ecNumber>
        <ecNumber evidence="14">3.6.3.5</ecNumber>
    </submittedName>
</protein>
<dbReference type="InterPro" id="IPR044492">
    <property type="entry name" value="P_typ_ATPase_HD_dom"/>
</dbReference>
<feature type="transmembrane region" description="Helical" evidence="11">
    <location>
        <begin position="240"/>
        <end position="260"/>
    </location>
</feature>
<dbReference type="SUPFAM" id="SSF56784">
    <property type="entry name" value="HAD-like"/>
    <property type="match status" value="1"/>
</dbReference>
<dbReference type="PANTHER" id="PTHR43520">
    <property type="entry name" value="ATP7, ISOFORM B"/>
    <property type="match status" value="1"/>
</dbReference>
<dbReference type="SFLD" id="SFLDG00002">
    <property type="entry name" value="C1.7:_P-type_atpase_like"/>
    <property type="match status" value="1"/>
</dbReference>
<keyword evidence="4 11" id="KW-0812">Transmembrane</keyword>
<feature type="transmembrane region" description="Helical" evidence="11">
    <location>
        <begin position="759"/>
        <end position="780"/>
    </location>
</feature>
<reference evidence="15" key="1">
    <citation type="submission" date="2015-07" db="EMBL/GenBank/DDBJ databases">
        <title>Discovery of a poly(ethylene terephthalate assimilation.</title>
        <authorList>
            <person name="Yoshida S."/>
            <person name="Hiraga K."/>
            <person name="Takehana T."/>
            <person name="Taniguchi I."/>
            <person name="Yamaji H."/>
            <person name="Maeda Y."/>
            <person name="Toyohara K."/>
            <person name="Miyamoto K."/>
            <person name="Kimura Y."/>
            <person name="Oda K."/>
        </authorList>
    </citation>
    <scope>NUCLEOTIDE SEQUENCE [LARGE SCALE GENOMIC DNA]</scope>
    <source>
        <strain evidence="15">NBRC 110686 / TISTR 2288 / 201-F6</strain>
    </source>
</reference>
<keyword evidence="6 11" id="KW-0547">Nucleotide-binding</keyword>
<dbReference type="Gene3D" id="3.40.50.1000">
    <property type="entry name" value="HAD superfamily/HAD-like"/>
    <property type="match status" value="1"/>
</dbReference>
<evidence type="ECO:0000256" key="10">
    <source>
        <dbReference type="ARBA" id="ARBA00023136"/>
    </source>
</evidence>
<dbReference type="Gene3D" id="3.40.1110.10">
    <property type="entry name" value="Calcium-transporting ATPase, cytoplasmic domain N"/>
    <property type="match status" value="1"/>
</dbReference>
<keyword evidence="8" id="KW-1278">Translocase</keyword>
<dbReference type="InterPro" id="IPR006121">
    <property type="entry name" value="HMA_dom"/>
</dbReference>
<dbReference type="AlphaFoldDB" id="A0A0K8NUU1"/>
<keyword evidence="15" id="KW-1185">Reference proteome</keyword>
<dbReference type="FunFam" id="2.70.150.10:FF:000020">
    <property type="entry name" value="Copper-exporting P-type ATPase A"/>
    <property type="match status" value="1"/>
</dbReference>
<dbReference type="GO" id="GO:0005507">
    <property type="term" value="F:copper ion binding"/>
    <property type="evidence" value="ECO:0007669"/>
    <property type="project" value="TreeGrafter"/>
</dbReference>
<evidence type="ECO:0000256" key="5">
    <source>
        <dbReference type="ARBA" id="ARBA00022723"/>
    </source>
</evidence>
<dbReference type="InterPro" id="IPR059000">
    <property type="entry name" value="ATPase_P-type_domA"/>
</dbReference>
<evidence type="ECO:0000256" key="11">
    <source>
        <dbReference type="RuleBase" id="RU362081"/>
    </source>
</evidence>
<feature type="compositionally biased region" description="Low complexity" evidence="12">
    <location>
        <begin position="113"/>
        <end position="137"/>
    </location>
</feature>
<dbReference type="InterPro" id="IPR036412">
    <property type="entry name" value="HAD-like_sf"/>
</dbReference>
<sequence>MKTSTVEVGELVSSLSAAGVQHQIAALPGVHHVDVNYVAGSATVHYDETKTSLDDIRRRVIECGYHCRGEMLPAHVCPPEGHSEAHGHAGHGGHEDHAAHGAHAGHAAHGHGAHAAATASASTPATAKALPPATHAGHAGHGGEAAHQMSDMMHDMGHAPGMSMQDMANDMRNRFLVALLFAIPVFLYSPMGKMFGDFATPFGMDRNLFLFIVATGAIAYPGWPFFVAGWRAARNKVANMATLVVLSVGTGYVFSLGATFFYEGEVFYEAASVLLVFILLGHWLEMRARAGASDAIRALMDLAPPMATVLRNGVETKVPTSEVLVGETVVIKPGDKIPVDGKITDGASQVDESMLTGESMPVKKVVGNAVIGATINKSGSFRYQATKVGADTALAQIVKLVQEAQNSKAPGQLLADQASQWLVLIAILVGLTTFAVWFWVLGQPLLFALTLTITVFVIACPDALGLATPMAIMVGTGLGAMNGILFKNAAALENATKLTVVVFDKTGTLTLGQPDVVEMVPAPGVTEAQLLATAAAVEKFSEHPLALAVLKKAGPDTPETATAFTNIDGQGARAMIGDDVVLLGNRKLMEAEQVNLAELAAEAARLQGGGRTVVHVARGGRLIGLIAIADAVRPTSKATIAKLQERGVKVAMITGDNQATAERIGKELGIDIVLADVLPGQKASKIKELQAQGHKVAMVGDGINDAPALTQADVGFAIGAGTDVAMESAQVVLMKSDPYDVVGAIELSRATLRKMHQNLWWAVGYNVIAFPLAAGVFYPFTLSPEVAALSMSGSSAIVAINALMLKRTKLAGIRNPHPSPAVPSPVAQGASA</sequence>
<organism evidence="14 15">
    <name type="scientific">Piscinibacter sakaiensis</name>
    <name type="common">Ideonella sakaiensis</name>
    <dbReference type="NCBI Taxonomy" id="1547922"/>
    <lineage>
        <taxon>Bacteria</taxon>
        <taxon>Pseudomonadati</taxon>
        <taxon>Pseudomonadota</taxon>
        <taxon>Betaproteobacteria</taxon>
        <taxon>Burkholderiales</taxon>
        <taxon>Sphaerotilaceae</taxon>
        <taxon>Piscinibacter</taxon>
    </lineage>
</organism>
<dbReference type="InterPro" id="IPR008250">
    <property type="entry name" value="ATPase_P-typ_transduc_dom_A_sf"/>
</dbReference>
<dbReference type="NCBIfam" id="TIGR01525">
    <property type="entry name" value="ATPase-IB_hvy"/>
    <property type="match status" value="1"/>
</dbReference>
<feature type="transmembrane region" description="Helical" evidence="11">
    <location>
        <begin position="266"/>
        <end position="284"/>
    </location>
</feature>
<evidence type="ECO:0000256" key="7">
    <source>
        <dbReference type="ARBA" id="ARBA00022840"/>
    </source>
</evidence>
<dbReference type="InterPro" id="IPR023299">
    <property type="entry name" value="ATPase_P-typ_cyto_dom_N"/>
</dbReference>
<dbReference type="Pfam" id="PF00122">
    <property type="entry name" value="E1-E2_ATPase"/>
    <property type="match status" value="1"/>
</dbReference>
<feature type="compositionally biased region" description="Basic and acidic residues" evidence="12">
    <location>
        <begin position="81"/>
        <end position="99"/>
    </location>
</feature>
<feature type="transmembrane region" description="Helical" evidence="11">
    <location>
        <begin position="171"/>
        <end position="188"/>
    </location>
</feature>
<dbReference type="PANTHER" id="PTHR43520:SF8">
    <property type="entry name" value="P-TYPE CU(+) TRANSPORTER"/>
    <property type="match status" value="1"/>
</dbReference>
<dbReference type="EMBL" id="BBYR01000006">
    <property type="protein sequence ID" value="GAP34143.1"/>
    <property type="molecule type" value="Genomic_DNA"/>
</dbReference>
<evidence type="ECO:0000256" key="12">
    <source>
        <dbReference type="SAM" id="MobiDB-lite"/>
    </source>
</evidence>
<evidence type="ECO:0000256" key="4">
    <source>
        <dbReference type="ARBA" id="ARBA00022692"/>
    </source>
</evidence>
<dbReference type="SFLD" id="SFLDF00027">
    <property type="entry name" value="p-type_atpase"/>
    <property type="match status" value="1"/>
</dbReference>
<keyword evidence="7 11" id="KW-0067">ATP-binding</keyword>
<dbReference type="InterPro" id="IPR023298">
    <property type="entry name" value="ATPase_P-typ_TM_dom_sf"/>
</dbReference>
<dbReference type="SUPFAM" id="SSF81653">
    <property type="entry name" value="Calcium ATPase, transduction domain A"/>
    <property type="match status" value="1"/>
</dbReference>
<keyword evidence="9 11" id="KW-1133">Transmembrane helix</keyword>